<organism evidence="1 2">
    <name type="scientific">Acidisarcina polymorpha</name>
    <dbReference type="NCBI Taxonomy" id="2211140"/>
    <lineage>
        <taxon>Bacteria</taxon>
        <taxon>Pseudomonadati</taxon>
        <taxon>Acidobacteriota</taxon>
        <taxon>Terriglobia</taxon>
        <taxon>Terriglobales</taxon>
        <taxon>Acidobacteriaceae</taxon>
        <taxon>Acidisarcina</taxon>
    </lineage>
</organism>
<dbReference type="Proteomes" id="UP000253606">
    <property type="component" value="Chromosome"/>
</dbReference>
<evidence type="ECO:0000313" key="2">
    <source>
        <dbReference type="Proteomes" id="UP000253606"/>
    </source>
</evidence>
<protein>
    <submittedName>
        <fullName evidence="1">Uncharacterized protein</fullName>
    </submittedName>
</protein>
<reference evidence="1 2" key="1">
    <citation type="journal article" date="2018" name="Front. Microbiol.">
        <title>Hydrolytic Capabilities as a Key to Environmental Success: Chitinolytic and Cellulolytic Acidobacteria From Acidic Sub-arctic Soils and Boreal Peatlands.</title>
        <authorList>
            <person name="Belova S.E."/>
            <person name="Ravin N.V."/>
            <person name="Pankratov T.A."/>
            <person name="Rakitin A.L."/>
            <person name="Ivanova A.A."/>
            <person name="Beletsky A.V."/>
            <person name="Mardanov A.V."/>
            <person name="Sinninghe Damste J.S."/>
            <person name="Dedysh S.N."/>
        </authorList>
    </citation>
    <scope>NUCLEOTIDE SEQUENCE [LARGE SCALE GENOMIC DNA]</scope>
    <source>
        <strain evidence="1 2">SBC82</strain>
    </source>
</reference>
<dbReference type="EMBL" id="CP030840">
    <property type="protein sequence ID" value="AXC13043.1"/>
    <property type="molecule type" value="Genomic_DNA"/>
</dbReference>
<evidence type="ECO:0000313" key="1">
    <source>
        <dbReference type="EMBL" id="AXC13043.1"/>
    </source>
</evidence>
<gene>
    <name evidence="1" type="ORF">ACPOL_3764</name>
</gene>
<accession>A0A2Z5G1I6</accession>
<sequence>MLNGKEPRFGGRKFQGLFCIWDGSLAVFQASPQDSCPPMRR</sequence>
<dbReference type="AlphaFoldDB" id="A0A2Z5G1I6"/>
<name>A0A2Z5G1I6_9BACT</name>
<keyword evidence="2" id="KW-1185">Reference proteome</keyword>
<proteinExistence type="predicted"/>
<dbReference type="KEGG" id="abas:ACPOL_3764"/>